<dbReference type="Pfam" id="PF03147">
    <property type="entry name" value="FDX-ACB"/>
    <property type="match status" value="1"/>
</dbReference>
<accession>A0ABS2WPI2</accession>
<keyword evidence="11 16" id="KW-0694">RNA-binding</keyword>
<dbReference type="SUPFAM" id="SSF54991">
    <property type="entry name" value="Anticodon-binding domain of PheRS"/>
    <property type="match status" value="1"/>
</dbReference>
<feature type="domain" description="TRNA-binding" evidence="17">
    <location>
        <begin position="39"/>
        <end position="151"/>
    </location>
</feature>
<dbReference type="PROSITE" id="PS51447">
    <property type="entry name" value="FDX_ACB"/>
    <property type="match status" value="1"/>
</dbReference>
<reference evidence="21" key="1">
    <citation type="submission" date="2021-02" db="EMBL/GenBank/DDBJ databases">
        <title>Sulfurospirillum tamanensis sp. nov.</title>
        <authorList>
            <person name="Merkel A.Y."/>
        </authorList>
    </citation>
    <scope>NUCLEOTIDE SEQUENCE [LARGE SCALE GENOMIC DNA]</scope>
    <source>
        <strain evidence="21">T05b</strain>
    </source>
</reference>
<comment type="cofactor">
    <cofactor evidence="15">
        <name>Mg(2+)</name>
        <dbReference type="ChEBI" id="CHEBI:18420"/>
    </cofactor>
    <text evidence="15">Binds 2 magnesium ions per tetramer.</text>
</comment>
<feature type="binding site" evidence="15">
    <location>
        <position position="457"/>
    </location>
    <ligand>
        <name>Mg(2+)</name>
        <dbReference type="ChEBI" id="CHEBI:18420"/>
        <note>shared with alpha subunit</note>
    </ligand>
</feature>
<evidence type="ECO:0000256" key="15">
    <source>
        <dbReference type="HAMAP-Rule" id="MF_00283"/>
    </source>
</evidence>
<reference evidence="20 21" key="2">
    <citation type="submission" date="2021-02" db="EMBL/GenBank/DDBJ databases">
        <title>Sulfurospirillum tamanensis sp. nov.</title>
        <authorList>
            <person name="Frolova A."/>
            <person name="Merkel A."/>
            <person name="Slobodkin A."/>
        </authorList>
    </citation>
    <scope>NUCLEOTIDE SEQUENCE [LARGE SCALE GENOMIC DNA]</scope>
    <source>
        <strain evidence="20 21">T05b</strain>
    </source>
</reference>
<evidence type="ECO:0000256" key="14">
    <source>
        <dbReference type="ARBA" id="ARBA00049255"/>
    </source>
</evidence>
<evidence type="ECO:0000313" key="20">
    <source>
        <dbReference type="EMBL" id="MBN2963612.1"/>
    </source>
</evidence>
<dbReference type="InterPro" id="IPR045060">
    <property type="entry name" value="Phe-tRNA-ligase_IIc_bsu"/>
</dbReference>
<evidence type="ECO:0000259" key="19">
    <source>
        <dbReference type="PROSITE" id="PS51483"/>
    </source>
</evidence>
<dbReference type="NCBIfam" id="NF045760">
    <property type="entry name" value="YtpR"/>
    <property type="match status" value="1"/>
</dbReference>
<keyword evidence="4 15" id="KW-0963">Cytoplasm</keyword>
<keyword evidence="7 15" id="KW-0479">Metal-binding</keyword>
<dbReference type="InterPro" id="IPR005147">
    <property type="entry name" value="tRNA_synthase_B5-dom"/>
</dbReference>
<dbReference type="InterPro" id="IPR012340">
    <property type="entry name" value="NA-bd_OB-fold"/>
</dbReference>
<dbReference type="PROSITE" id="PS51483">
    <property type="entry name" value="B5"/>
    <property type="match status" value="1"/>
</dbReference>
<feature type="binding site" evidence="15">
    <location>
        <position position="453"/>
    </location>
    <ligand>
        <name>Mg(2+)</name>
        <dbReference type="ChEBI" id="CHEBI:18420"/>
        <note>shared with alpha subunit</note>
    </ligand>
</feature>
<keyword evidence="8 15" id="KW-0547">Nucleotide-binding</keyword>
<evidence type="ECO:0000256" key="4">
    <source>
        <dbReference type="ARBA" id="ARBA00022490"/>
    </source>
</evidence>
<evidence type="ECO:0000256" key="1">
    <source>
        <dbReference type="ARBA" id="ARBA00004496"/>
    </source>
</evidence>
<evidence type="ECO:0000259" key="18">
    <source>
        <dbReference type="PROSITE" id="PS51447"/>
    </source>
</evidence>
<dbReference type="Pfam" id="PF17759">
    <property type="entry name" value="tRNA_synthFbeta"/>
    <property type="match status" value="1"/>
</dbReference>
<comment type="similarity">
    <text evidence="2 15">Belongs to the phenylalanyl-tRNA synthetase beta subunit family. Type 1 subfamily.</text>
</comment>
<dbReference type="Gene3D" id="3.30.56.10">
    <property type="match status" value="2"/>
</dbReference>
<evidence type="ECO:0000256" key="3">
    <source>
        <dbReference type="ARBA" id="ARBA00011209"/>
    </source>
</evidence>
<dbReference type="PROSITE" id="PS50886">
    <property type="entry name" value="TRBD"/>
    <property type="match status" value="1"/>
</dbReference>
<dbReference type="NCBIfam" id="TIGR00472">
    <property type="entry name" value="pheT_bact"/>
    <property type="match status" value="1"/>
</dbReference>
<keyword evidence="5 16" id="KW-0820">tRNA-binding</keyword>
<evidence type="ECO:0000256" key="13">
    <source>
        <dbReference type="ARBA" id="ARBA00023146"/>
    </source>
</evidence>
<sequence>MIVTREWLREWIDLEGITTQALCETLNAIGLEVDGLTQQRIPEGVVVGYVVNKTPHPDAQKLNVCQVDVGQSVPLQIVCGAANVAQGQYVPVALEGAVLPDGLEIAPTLLRGITSTGMICSSTELGLPKINDGIMVLDESIGTLTIGQPLCEIQALNDDVIEIGLTPNRGDCLSIRGVARDLSVIFKRPLLQHEATEEEENQLGIGRILSLHVEDKVESSFVYKAFEKQSMRPNVLRELRLAQVEIKLASEVERAIEYATYATGVLMRAYDYACFVDAKDKATVSLKKDTNGIDAVFGINGRVAYVGFSQEATCRTTDESKIVIVEANFSSPERMATLGAENKTLSSDKHLYRSARGSEPELEIGMEYLWALLQKEKGVSLYAGAQKFTRESKPSVVILSLDELSGMIGQEIPKNHVVDILKRLGFEVHVKVEQEIIHVSVPAFRHDVLNAQDLCEEIVRMVGIDNITAKPLVFAEKSRTNQAYVQYKFRTSLRQRAAAVGFFESVHYLFDERKKQEHYGIKGVYKKRELSNPITSELNTMRSTLALHLLESASKNIKNGKKRVPLFELGRVFDRSRNETTKIGFIFSGESEEAALPNHGKPNPISLMGFASKLSQVVGQIRLEEGAPTNKLTSPYEYANVIVDGICVGFLARVHAQVEKDFDLPRTYIAELDVEALHKERVIASEYSKFPSSSRDLSLLMPKSMSYARIRACIEEAGIANLSQCYPIDRFESADLGEQMSLTIKLIFQHKDRTLEEKEISQAVEAVLKTLHVTLGIGMR</sequence>
<gene>
    <name evidence="15" type="primary">pheT</name>
    <name evidence="20" type="ORF">JWV37_02370</name>
</gene>
<keyword evidence="9 15" id="KW-0067">ATP-binding</keyword>
<dbReference type="SUPFAM" id="SSF55681">
    <property type="entry name" value="Class II aaRS and biotin synthetases"/>
    <property type="match status" value="1"/>
</dbReference>
<evidence type="ECO:0000313" key="21">
    <source>
        <dbReference type="Proteomes" id="UP000703590"/>
    </source>
</evidence>
<evidence type="ECO:0000256" key="11">
    <source>
        <dbReference type="ARBA" id="ARBA00022884"/>
    </source>
</evidence>
<dbReference type="EMBL" id="JAFHKK010000003">
    <property type="protein sequence ID" value="MBN2963612.1"/>
    <property type="molecule type" value="Genomic_DNA"/>
</dbReference>
<dbReference type="SMART" id="SM00896">
    <property type="entry name" value="FDX-ACB"/>
    <property type="match status" value="1"/>
</dbReference>
<comment type="subcellular location">
    <subcellularLocation>
        <location evidence="1 15">Cytoplasm</location>
    </subcellularLocation>
</comment>
<dbReference type="InterPro" id="IPR045864">
    <property type="entry name" value="aa-tRNA-synth_II/BPL/LPL"/>
</dbReference>
<dbReference type="HAMAP" id="MF_00283">
    <property type="entry name" value="Phe_tRNA_synth_beta1"/>
    <property type="match status" value="1"/>
</dbReference>
<feature type="domain" description="FDX-ACB" evidence="18">
    <location>
        <begin position="688"/>
        <end position="780"/>
    </location>
</feature>
<evidence type="ECO:0000256" key="2">
    <source>
        <dbReference type="ARBA" id="ARBA00008653"/>
    </source>
</evidence>
<keyword evidence="21" id="KW-1185">Reference proteome</keyword>
<feature type="domain" description="B5" evidence="19">
    <location>
        <begin position="392"/>
        <end position="469"/>
    </location>
</feature>
<comment type="caution">
    <text evidence="20">The sequence shown here is derived from an EMBL/GenBank/DDBJ whole genome shotgun (WGS) entry which is preliminary data.</text>
</comment>
<feature type="binding site" evidence="15">
    <location>
        <position position="456"/>
    </location>
    <ligand>
        <name>Mg(2+)</name>
        <dbReference type="ChEBI" id="CHEBI:18420"/>
        <note>shared with alpha subunit</note>
    </ligand>
</feature>
<dbReference type="InterPro" id="IPR036690">
    <property type="entry name" value="Fdx_antiC-bd_sf"/>
</dbReference>
<dbReference type="InterPro" id="IPR041616">
    <property type="entry name" value="PheRS_beta_core"/>
</dbReference>
<dbReference type="PANTHER" id="PTHR10947">
    <property type="entry name" value="PHENYLALANYL-TRNA SYNTHETASE BETA CHAIN AND LEUCINE-RICH REPEAT-CONTAINING PROTEIN 47"/>
    <property type="match status" value="1"/>
</dbReference>
<evidence type="ECO:0000256" key="12">
    <source>
        <dbReference type="ARBA" id="ARBA00022917"/>
    </source>
</evidence>
<keyword evidence="13 15" id="KW-0030">Aminoacyl-tRNA synthetase</keyword>
<keyword evidence="10 15" id="KW-0460">Magnesium</keyword>
<dbReference type="InterPro" id="IPR009061">
    <property type="entry name" value="DNA-bd_dom_put_sf"/>
</dbReference>
<evidence type="ECO:0000256" key="10">
    <source>
        <dbReference type="ARBA" id="ARBA00022842"/>
    </source>
</evidence>
<dbReference type="Gene3D" id="3.30.70.380">
    <property type="entry name" value="Ferrodoxin-fold anticodon-binding domain"/>
    <property type="match status" value="1"/>
</dbReference>
<comment type="subunit">
    <text evidence="3 15">Tetramer of two alpha and two beta subunits.</text>
</comment>
<dbReference type="GO" id="GO:0004826">
    <property type="term" value="F:phenylalanine-tRNA ligase activity"/>
    <property type="evidence" value="ECO:0007669"/>
    <property type="project" value="UniProtKB-EC"/>
</dbReference>
<evidence type="ECO:0000256" key="9">
    <source>
        <dbReference type="ARBA" id="ARBA00022840"/>
    </source>
</evidence>
<dbReference type="Proteomes" id="UP000703590">
    <property type="component" value="Unassembled WGS sequence"/>
</dbReference>
<dbReference type="SMART" id="SM00874">
    <property type="entry name" value="B5"/>
    <property type="match status" value="1"/>
</dbReference>
<proteinExistence type="inferred from homology"/>
<evidence type="ECO:0000256" key="5">
    <source>
        <dbReference type="ARBA" id="ARBA00022555"/>
    </source>
</evidence>
<comment type="catalytic activity">
    <reaction evidence="14 15">
        <text>tRNA(Phe) + L-phenylalanine + ATP = L-phenylalanyl-tRNA(Phe) + AMP + diphosphate + H(+)</text>
        <dbReference type="Rhea" id="RHEA:19413"/>
        <dbReference type="Rhea" id="RHEA-COMP:9668"/>
        <dbReference type="Rhea" id="RHEA-COMP:9699"/>
        <dbReference type="ChEBI" id="CHEBI:15378"/>
        <dbReference type="ChEBI" id="CHEBI:30616"/>
        <dbReference type="ChEBI" id="CHEBI:33019"/>
        <dbReference type="ChEBI" id="CHEBI:58095"/>
        <dbReference type="ChEBI" id="CHEBI:78442"/>
        <dbReference type="ChEBI" id="CHEBI:78531"/>
        <dbReference type="ChEBI" id="CHEBI:456215"/>
        <dbReference type="EC" id="6.1.1.20"/>
    </reaction>
</comment>
<evidence type="ECO:0000256" key="6">
    <source>
        <dbReference type="ARBA" id="ARBA00022598"/>
    </source>
</evidence>
<feature type="binding site" evidence="15">
    <location>
        <position position="447"/>
    </location>
    <ligand>
        <name>Mg(2+)</name>
        <dbReference type="ChEBI" id="CHEBI:18420"/>
        <note>shared with alpha subunit</note>
    </ligand>
</feature>
<evidence type="ECO:0000259" key="17">
    <source>
        <dbReference type="PROSITE" id="PS50886"/>
    </source>
</evidence>
<dbReference type="InterPro" id="IPR033714">
    <property type="entry name" value="tRNA_bind_bactPheRS"/>
</dbReference>
<dbReference type="InterPro" id="IPR002547">
    <property type="entry name" value="tRNA-bd_dom"/>
</dbReference>
<dbReference type="RefSeq" id="WP_205458050.1">
    <property type="nucleotide sequence ID" value="NZ_JAFHKK010000003.1"/>
</dbReference>
<dbReference type="PANTHER" id="PTHR10947:SF0">
    <property type="entry name" value="PHENYLALANINE--TRNA LIGASE BETA SUBUNIT"/>
    <property type="match status" value="1"/>
</dbReference>
<dbReference type="InterPro" id="IPR004532">
    <property type="entry name" value="Phe-tRNA-ligase_IIc_bsu_bact"/>
</dbReference>
<reference evidence="20 21" key="3">
    <citation type="submission" date="2021-02" db="EMBL/GenBank/DDBJ databases">
        <authorList>
            <person name="Merkel A.Y."/>
        </authorList>
    </citation>
    <scope>NUCLEOTIDE SEQUENCE [LARGE SCALE GENOMIC DNA]</scope>
    <source>
        <strain evidence="20 21">T05b</strain>
    </source>
</reference>
<keyword evidence="12 15" id="KW-0648">Protein biosynthesis</keyword>
<evidence type="ECO:0000256" key="16">
    <source>
        <dbReference type="PROSITE-ProRule" id="PRU00209"/>
    </source>
</evidence>
<evidence type="ECO:0000256" key="7">
    <source>
        <dbReference type="ARBA" id="ARBA00022723"/>
    </source>
</evidence>
<evidence type="ECO:0000256" key="8">
    <source>
        <dbReference type="ARBA" id="ARBA00022741"/>
    </source>
</evidence>
<dbReference type="Gene3D" id="3.30.930.10">
    <property type="entry name" value="Bira Bifunctional Protein, Domain 2"/>
    <property type="match status" value="1"/>
</dbReference>
<organism evidence="20 21">
    <name type="scientific">Sulfurospirillum tamanense</name>
    <dbReference type="NCBI Taxonomy" id="2813362"/>
    <lineage>
        <taxon>Bacteria</taxon>
        <taxon>Pseudomonadati</taxon>
        <taxon>Campylobacterota</taxon>
        <taxon>Epsilonproteobacteria</taxon>
        <taxon>Campylobacterales</taxon>
        <taxon>Sulfurospirillaceae</taxon>
        <taxon>Sulfurospirillum</taxon>
    </lineage>
</organism>
<dbReference type="EC" id="6.1.1.20" evidence="15"/>
<dbReference type="SUPFAM" id="SSF50249">
    <property type="entry name" value="Nucleic acid-binding proteins"/>
    <property type="match status" value="1"/>
</dbReference>
<dbReference type="Pfam" id="PF03484">
    <property type="entry name" value="B5"/>
    <property type="match status" value="1"/>
</dbReference>
<dbReference type="SUPFAM" id="SSF46955">
    <property type="entry name" value="Putative DNA-binding domain"/>
    <property type="match status" value="1"/>
</dbReference>
<dbReference type="Gene3D" id="2.40.50.140">
    <property type="entry name" value="Nucleic acid-binding proteins"/>
    <property type="match status" value="1"/>
</dbReference>
<name>A0ABS2WPI2_9BACT</name>
<keyword evidence="6 15" id="KW-0436">Ligase</keyword>
<dbReference type="CDD" id="cd02796">
    <property type="entry name" value="tRNA_bind_bactPheRS"/>
    <property type="match status" value="1"/>
</dbReference>
<protein>
    <recommendedName>
        <fullName evidence="15">Phenylalanine--tRNA ligase beta subunit</fullName>
        <ecNumber evidence="15">6.1.1.20</ecNumber>
    </recommendedName>
    <alternativeName>
        <fullName evidence="15">Phenylalanyl-tRNA synthetase beta subunit</fullName>
        <shortName evidence="15">PheRS</shortName>
    </alternativeName>
</protein>
<dbReference type="Pfam" id="PF01588">
    <property type="entry name" value="tRNA_bind"/>
    <property type="match status" value="1"/>
</dbReference>
<dbReference type="InterPro" id="IPR005121">
    <property type="entry name" value="Fdx_antiC-bd"/>
</dbReference>